<keyword evidence="8" id="KW-1133">Transmembrane helix</keyword>
<feature type="domain" description="Protein kinase" evidence="14">
    <location>
        <begin position="663"/>
        <end position="942"/>
    </location>
</feature>
<dbReference type="GO" id="GO:0030247">
    <property type="term" value="F:polysaccharide binding"/>
    <property type="evidence" value="ECO:0007669"/>
    <property type="project" value="InterPro"/>
</dbReference>
<evidence type="ECO:0000256" key="5">
    <source>
        <dbReference type="ARBA" id="ARBA00022741"/>
    </source>
</evidence>
<proteinExistence type="predicted"/>
<name>A0A1U8M7N3_GOSHI</name>
<dbReference type="AlphaFoldDB" id="A0A1U8M7N3"/>
<evidence type="ECO:0000256" key="13">
    <source>
        <dbReference type="ARBA" id="ARBA00047951"/>
    </source>
</evidence>
<keyword evidence="9" id="KW-0472">Membrane</keyword>
<evidence type="ECO:0000256" key="10">
    <source>
        <dbReference type="ARBA" id="ARBA00023157"/>
    </source>
</evidence>
<keyword evidence="7" id="KW-0067">ATP-binding</keyword>
<dbReference type="GO" id="GO:0005886">
    <property type="term" value="C:plasma membrane"/>
    <property type="evidence" value="ECO:0000318"/>
    <property type="project" value="GO_Central"/>
</dbReference>
<dbReference type="InterPro" id="IPR045274">
    <property type="entry name" value="WAK-like"/>
</dbReference>
<evidence type="ECO:0000256" key="4">
    <source>
        <dbReference type="ARBA" id="ARBA00022729"/>
    </source>
</evidence>
<dbReference type="SMART" id="SM00220">
    <property type="entry name" value="S_TKc"/>
    <property type="match status" value="1"/>
</dbReference>
<dbReference type="PANTHER" id="PTHR27005:SF432">
    <property type="entry name" value="WALL-ASSOCIATED RECEPTOR KINASE-LIKE 6"/>
    <property type="match status" value="1"/>
</dbReference>
<protein>
    <submittedName>
        <fullName evidence="16">Wall-associated receptor kinase-like 1</fullName>
    </submittedName>
</protein>
<evidence type="ECO:0000313" key="16">
    <source>
        <dbReference type="RefSeq" id="XP_016722821.2"/>
    </source>
</evidence>
<dbReference type="PROSITE" id="PS00108">
    <property type="entry name" value="PROTEIN_KINASE_ST"/>
    <property type="match status" value="1"/>
</dbReference>
<evidence type="ECO:0000256" key="6">
    <source>
        <dbReference type="ARBA" id="ARBA00022777"/>
    </source>
</evidence>
<dbReference type="RefSeq" id="XP_016722821.2">
    <property type="nucleotide sequence ID" value="XM_016867332.2"/>
</dbReference>
<keyword evidence="6" id="KW-0418">Kinase</keyword>
<dbReference type="Gene3D" id="3.30.200.20">
    <property type="entry name" value="Phosphorylase Kinase, domain 1"/>
    <property type="match status" value="1"/>
</dbReference>
<keyword evidence="15" id="KW-1185">Reference proteome</keyword>
<comment type="subcellular location">
    <subcellularLocation>
        <location evidence="1">Membrane</location>
        <topology evidence="1">Single-pass type I membrane protein</topology>
    </subcellularLocation>
</comment>
<comment type="catalytic activity">
    <reaction evidence="13">
        <text>L-threonyl-[protein] + ATP = O-phospho-L-threonyl-[protein] + ADP + H(+)</text>
        <dbReference type="Rhea" id="RHEA:46608"/>
        <dbReference type="Rhea" id="RHEA-COMP:11060"/>
        <dbReference type="Rhea" id="RHEA-COMP:11605"/>
        <dbReference type="ChEBI" id="CHEBI:15378"/>
        <dbReference type="ChEBI" id="CHEBI:30013"/>
        <dbReference type="ChEBI" id="CHEBI:30616"/>
        <dbReference type="ChEBI" id="CHEBI:61977"/>
        <dbReference type="ChEBI" id="CHEBI:456216"/>
    </reaction>
</comment>
<reference evidence="15" key="1">
    <citation type="journal article" date="2020" name="Nat. Genet.">
        <title>Genomic diversifications of five Gossypium allopolyploid species and their impact on cotton improvement.</title>
        <authorList>
            <person name="Chen Z.J."/>
            <person name="Sreedasyam A."/>
            <person name="Ando A."/>
            <person name="Song Q."/>
            <person name="De Santiago L.M."/>
            <person name="Hulse-Kemp A.M."/>
            <person name="Ding M."/>
            <person name="Ye W."/>
            <person name="Kirkbride R.C."/>
            <person name="Jenkins J."/>
            <person name="Plott C."/>
            <person name="Lovell J."/>
            <person name="Lin Y.M."/>
            <person name="Vaughn R."/>
            <person name="Liu B."/>
            <person name="Simpson S."/>
            <person name="Scheffler B.E."/>
            <person name="Wen L."/>
            <person name="Saski C.A."/>
            <person name="Grover C.E."/>
            <person name="Hu G."/>
            <person name="Conover J.L."/>
            <person name="Carlson J.W."/>
            <person name="Shu S."/>
            <person name="Boston L.B."/>
            <person name="Williams M."/>
            <person name="Peterson D.G."/>
            <person name="McGee K."/>
            <person name="Jones D.C."/>
            <person name="Wendel J.F."/>
            <person name="Stelly D.M."/>
            <person name="Grimwood J."/>
            <person name="Schmutz J."/>
        </authorList>
    </citation>
    <scope>NUCLEOTIDE SEQUENCE [LARGE SCALE GENOMIC DNA]</scope>
    <source>
        <strain evidence="15">cv. TM-1</strain>
    </source>
</reference>
<evidence type="ECO:0000256" key="8">
    <source>
        <dbReference type="ARBA" id="ARBA00022989"/>
    </source>
</evidence>
<accession>A0A1U8M7N3</accession>
<dbReference type="STRING" id="3635.A0A1U8M7N3"/>
<dbReference type="GO" id="GO:0007166">
    <property type="term" value="P:cell surface receptor signaling pathway"/>
    <property type="evidence" value="ECO:0000318"/>
    <property type="project" value="GO_Central"/>
</dbReference>
<evidence type="ECO:0000256" key="3">
    <source>
        <dbReference type="ARBA" id="ARBA00022692"/>
    </source>
</evidence>
<keyword evidence="11" id="KW-0325">Glycoprotein</keyword>
<dbReference type="SUPFAM" id="SSF56112">
    <property type="entry name" value="Protein kinase-like (PK-like)"/>
    <property type="match status" value="1"/>
</dbReference>
<evidence type="ECO:0000256" key="1">
    <source>
        <dbReference type="ARBA" id="ARBA00004479"/>
    </source>
</evidence>
<dbReference type="InterPro" id="IPR008271">
    <property type="entry name" value="Ser/Thr_kinase_AS"/>
</dbReference>
<dbReference type="GO" id="GO:0005524">
    <property type="term" value="F:ATP binding"/>
    <property type="evidence" value="ECO:0007669"/>
    <property type="project" value="UniProtKB-KW"/>
</dbReference>
<dbReference type="Pfam" id="PF13947">
    <property type="entry name" value="GUB_WAK_bind"/>
    <property type="match status" value="2"/>
</dbReference>
<dbReference type="InterPro" id="IPR000719">
    <property type="entry name" value="Prot_kinase_dom"/>
</dbReference>
<keyword evidence="2" id="KW-0597">Phosphoprotein</keyword>
<dbReference type="InterPro" id="IPR025287">
    <property type="entry name" value="WAK_GUB"/>
</dbReference>
<dbReference type="Pfam" id="PF00069">
    <property type="entry name" value="Pkinase"/>
    <property type="match status" value="1"/>
</dbReference>
<sequence length="987" mass="110451">MTCDPAKSSQRTEERMGIRMVFYFILQLPQLIQSASTFEAGEAGCKETCENVSIPYPFGIKRGCYQNSWFRVTCNKTINGTKPFISRINMELLPSYWLVEDNRVTVNNPVTYLNCDDKGNNGTTSSSSVNLQGSPFFLSEQNIFGSVGCGYLAIIFRNNQTDPIAACLQQRCEDHISSKLPGCLTMVPENLTSYTTALRPMTEIISPGEKESSKRCTSTFVGDSNEFSEISIDMTHVPATLEWNPVKCDLEASLCSMVRPNYALPYKTSCNERCGNVDIPFPFGIKVGCYKSEWFRVTCNKTADGEKPFISSINMQLLNVSFYEGTVLVNNSVIYSYCPGKDRENNEGSVNLTGTPFFFSHIFDRFMSIGCGNLATFLDSPTNDHRIGGCKLPPCENNMTSIVRCAVNIPPGLSSFVTNIRRIYPNNGSKSSCISSFIVDTRFLDSLEANSDHNATTTNRSGTYVPTTLQWGIPKRGLCELGEESGTLCSPDGRYCWTSLSQMHLCVCTPDTYNDYDYLSTDVCQEIGKCVDMKYRNCFIHCLNADGNDCSSSCPDRYKYLGHMCRPLNVLDSSEVPTKKSKRSQNLPVIIGCSTSIGTIVVLIGTWHMHKLIERRNNIKLKQKYFKRNGGLLLQQQLSNNKGNFEKIKLFASKELEKATDYYNENRILGRGGQGTVFKGMLTDGSIVAIKKSKMTEDKKLDENELKQFITEVMILSQINHRNVVKLLRCCLETKVPLLVYEFVPNGTLSQLLHVPNEEFPLTWEMRLRIAIEIANSLSYLHSAASVPIYHRDIKSSNILLDDKYRAKVSDFGTSRSVALEQTHVTTRVQGTFGYLDPEYFRSSQFTEKSDVYSFGVVLIELITGQKPVSSCQSEEVVRSLANFFLHSMKENSLLNIVDPLVMNDNAEEEIVAVAKLAKRCLNLNGKRRPTMKQVALELERIRSSEEANGMQQSADEDSDTDAMIEALGVDSFSTSGSILKDSVTLK</sequence>
<keyword evidence="6" id="KW-0808">Transferase</keyword>
<evidence type="ECO:0000313" key="15">
    <source>
        <dbReference type="Proteomes" id="UP000818029"/>
    </source>
</evidence>
<dbReference type="KEGG" id="ghi:107934819"/>
<keyword evidence="4" id="KW-0732">Signal</keyword>
<dbReference type="GO" id="GO:0004674">
    <property type="term" value="F:protein serine/threonine kinase activity"/>
    <property type="evidence" value="ECO:0007669"/>
    <property type="project" value="UniProtKB-KW"/>
</dbReference>
<evidence type="ECO:0000256" key="11">
    <source>
        <dbReference type="ARBA" id="ARBA00023180"/>
    </source>
</evidence>
<dbReference type="Gene3D" id="1.10.510.10">
    <property type="entry name" value="Transferase(Phosphotransferase) domain 1"/>
    <property type="match status" value="1"/>
</dbReference>
<dbReference type="PANTHER" id="PTHR27005">
    <property type="entry name" value="WALL-ASSOCIATED RECEPTOR KINASE-LIKE 21"/>
    <property type="match status" value="1"/>
</dbReference>
<evidence type="ECO:0000256" key="2">
    <source>
        <dbReference type="ARBA" id="ARBA00022553"/>
    </source>
</evidence>
<dbReference type="GeneID" id="107934819"/>
<evidence type="ECO:0000256" key="9">
    <source>
        <dbReference type="ARBA" id="ARBA00023136"/>
    </source>
</evidence>
<evidence type="ECO:0000256" key="12">
    <source>
        <dbReference type="ARBA" id="ARBA00047558"/>
    </source>
</evidence>
<dbReference type="CDD" id="cd14066">
    <property type="entry name" value="STKc_IRAK"/>
    <property type="match status" value="1"/>
</dbReference>
<keyword evidence="3" id="KW-0812">Transmembrane</keyword>
<gene>
    <name evidence="16" type="primary">LOC107934819</name>
</gene>
<reference evidence="16" key="2">
    <citation type="submission" date="2025-08" db="UniProtKB">
        <authorList>
            <consortium name="RefSeq"/>
        </authorList>
    </citation>
    <scope>IDENTIFICATION</scope>
</reference>
<dbReference type="Proteomes" id="UP000818029">
    <property type="component" value="Chromosome D02"/>
</dbReference>
<comment type="catalytic activity">
    <reaction evidence="12">
        <text>L-seryl-[protein] + ATP = O-phospho-L-seryl-[protein] + ADP + H(+)</text>
        <dbReference type="Rhea" id="RHEA:17989"/>
        <dbReference type="Rhea" id="RHEA-COMP:9863"/>
        <dbReference type="Rhea" id="RHEA-COMP:11604"/>
        <dbReference type="ChEBI" id="CHEBI:15378"/>
        <dbReference type="ChEBI" id="CHEBI:29999"/>
        <dbReference type="ChEBI" id="CHEBI:30616"/>
        <dbReference type="ChEBI" id="CHEBI:83421"/>
        <dbReference type="ChEBI" id="CHEBI:456216"/>
    </reaction>
</comment>
<organism evidence="15 16">
    <name type="scientific">Gossypium hirsutum</name>
    <name type="common">Upland cotton</name>
    <name type="synonym">Gossypium mexicanum</name>
    <dbReference type="NCBI Taxonomy" id="3635"/>
    <lineage>
        <taxon>Eukaryota</taxon>
        <taxon>Viridiplantae</taxon>
        <taxon>Streptophyta</taxon>
        <taxon>Embryophyta</taxon>
        <taxon>Tracheophyta</taxon>
        <taxon>Spermatophyta</taxon>
        <taxon>Magnoliopsida</taxon>
        <taxon>eudicotyledons</taxon>
        <taxon>Gunneridae</taxon>
        <taxon>Pentapetalae</taxon>
        <taxon>rosids</taxon>
        <taxon>malvids</taxon>
        <taxon>Malvales</taxon>
        <taxon>Malvaceae</taxon>
        <taxon>Malvoideae</taxon>
        <taxon>Gossypium</taxon>
    </lineage>
</organism>
<evidence type="ECO:0000256" key="7">
    <source>
        <dbReference type="ARBA" id="ARBA00022840"/>
    </source>
</evidence>
<keyword evidence="10" id="KW-1015">Disulfide bond</keyword>
<dbReference type="PROSITE" id="PS50011">
    <property type="entry name" value="PROTEIN_KINASE_DOM"/>
    <property type="match status" value="1"/>
</dbReference>
<dbReference type="InterPro" id="IPR011009">
    <property type="entry name" value="Kinase-like_dom_sf"/>
</dbReference>
<dbReference type="PaxDb" id="3635-A0A1U8M7N3"/>
<evidence type="ECO:0000259" key="14">
    <source>
        <dbReference type="PROSITE" id="PS50011"/>
    </source>
</evidence>
<keyword evidence="5" id="KW-0547">Nucleotide-binding</keyword>